<dbReference type="AlphaFoldDB" id="A0AA88AAA6"/>
<protein>
    <submittedName>
        <fullName evidence="1">Uncharacterized protein</fullName>
    </submittedName>
</protein>
<evidence type="ECO:0000313" key="1">
    <source>
        <dbReference type="EMBL" id="GMN42133.1"/>
    </source>
</evidence>
<proteinExistence type="predicted"/>
<comment type="caution">
    <text evidence="1">The sequence shown here is derived from an EMBL/GenBank/DDBJ whole genome shotgun (WGS) entry which is preliminary data.</text>
</comment>
<organism evidence="1 2">
    <name type="scientific">Ficus carica</name>
    <name type="common">Common fig</name>
    <dbReference type="NCBI Taxonomy" id="3494"/>
    <lineage>
        <taxon>Eukaryota</taxon>
        <taxon>Viridiplantae</taxon>
        <taxon>Streptophyta</taxon>
        <taxon>Embryophyta</taxon>
        <taxon>Tracheophyta</taxon>
        <taxon>Spermatophyta</taxon>
        <taxon>Magnoliopsida</taxon>
        <taxon>eudicotyledons</taxon>
        <taxon>Gunneridae</taxon>
        <taxon>Pentapetalae</taxon>
        <taxon>rosids</taxon>
        <taxon>fabids</taxon>
        <taxon>Rosales</taxon>
        <taxon>Moraceae</taxon>
        <taxon>Ficeae</taxon>
        <taxon>Ficus</taxon>
    </lineage>
</organism>
<sequence length="73" mass="7989">MGRYKWYQSLYPTGSVPDWKCGQQGRWVLKGGVIVTGRWVSKGGVIVTVISPYKEMVSCAVSPHLGIDICDGS</sequence>
<dbReference type="EMBL" id="BTGU01000014">
    <property type="protein sequence ID" value="GMN42133.1"/>
    <property type="molecule type" value="Genomic_DNA"/>
</dbReference>
<dbReference type="Proteomes" id="UP001187192">
    <property type="component" value="Unassembled WGS sequence"/>
</dbReference>
<keyword evidence="2" id="KW-1185">Reference proteome</keyword>
<evidence type="ECO:0000313" key="2">
    <source>
        <dbReference type="Proteomes" id="UP001187192"/>
    </source>
</evidence>
<name>A0AA88AAA6_FICCA</name>
<gene>
    <name evidence="1" type="ORF">TIFTF001_011355</name>
</gene>
<reference evidence="1" key="1">
    <citation type="submission" date="2023-07" db="EMBL/GenBank/DDBJ databases">
        <title>draft genome sequence of fig (Ficus carica).</title>
        <authorList>
            <person name="Takahashi T."/>
            <person name="Nishimura K."/>
        </authorList>
    </citation>
    <scope>NUCLEOTIDE SEQUENCE</scope>
</reference>
<accession>A0AA88AAA6</accession>